<reference evidence="1 2" key="1">
    <citation type="submission" date="2020-02" db="EMBL/GenBank/DDBJ databases">
        <authorList>
            <person name="Ferguson B K."/>
        </authorList>
    </citation>
    <scope>NUCLEOTIDE SEQUENCE [LARGE SCALE GENOMIC DNA]</scope>
</reference>
<keyword evidence="2" id="KW-1185">Reference proteome</keyword>
<dbReference type="Proteomes" id="UP000479000">
    <property type="component" value="Unassembled WGS sequence"/>
</dbReference>
<organism evidence="1 2">
    <name type="scientific">Nesidiocoris tenuis</name>
    <dbReference type="NCBI Taxonomy" id="355587"/>
    <lineage>
        <taxon>Eukaryota</taxon>
        <taxon>Metazoa</taxon>
        <taxon>Ecdysozoa</taxon>
        <taxon>Arthropoda</taxon>
        <taxon>Hexapoda</taxon>
        <taxon>Insecta</taxon>
        <taxon>Pterygota</taxon>
        <taxon>Neoptera</taxon>
        <taxon>Paraneoptera</taxon>
        <taxon>Hemiptera</taxon>
        <taxon>Heteroptera</taxon>
        <taxon>Panheteroptera</taxon>
        <taxon>Cimicomorpha</taxon>
        <taxon>Miridae</taxon>
        <taxon>Dicyphina</taxon>
        <taxon>Nesidiocoris</taxon>
    </lineage>
</organism>
<sequence length="51" mass="6250">MSKKWCWRWGGKRHQRCHSLCQDPEPLPYSTQECQFVNHSWRKSVPFVNFI</sequence>
<feature type="non-terminal residue" evidence="1">
    <location>
        <position position="51"/>
    </location>
</feature>
<protein>
    <submittedName>
        <fullName evidence="1">Uncharacterized protein</fullName>
    </submittedName>
</protein>
<name>A0A6H5HNW6_9HEMI</name>
<evidence type="ECO:0000313" key="1">
    <source>
        <dbReference type="EMBL" id="CAB0019617.1"/>
    </source>
</evidence>
<dbReference type="AlphaFoldDB" id="A0A6H5HNW6"/>
<dbReference type="EMBL" id="CADCXU010034274">
    <property type="protein sequence ID" value="CAB0019617.1"/>
    <property type="molecule type" value="Genomic_DNA"/>
</dbReference>
<proteinExistence type="predicted"/>
<evidence type="ECO:0000313" key="2">
    <source>
        <dbReference type="Proteomes" id="UP000479000"/>
    </source>
</evidence>
<gene>
    <name evidence="1" type="ORF">NTEN_LOCUS23329</name>
</gene>
<accession>A0A6H5HNW6</accession>